<dbReference type="GO" id="GO:0008168">
    <property type="term" value="F:methyltransferase activity"/>
    <property type="evidence" value="ECO:0007669"/>
    <property type="project" value="UniProtKB-KW"/>
</dbReference>
<evidence type="ECO:0000313" key="2">
    <source>
        <dbReference type="EMBL" id="MDN3620910.1"/>
    </source>
</evidence>
<keyword evidence="2" id="KW-0808">Transferase</keyword>
<dbReference type="Proteomes" id="UP001228636">
    <property type="component" value="Unassembled WGS sequence"/>
</dbReference>
<comment type="caution">
    <text evidence="2">The sequence shown here is derived from an EMBL/GenBank/DDBJ whole genome shotgun (WGS) entry which is preliminary data.</text>
</comment>
<evidence type="ECO:0000313" key="3">
    <source>
        <dbReference type="Proteomes" id="UP001228636"/>
    </source>
</evidence>
<sequence length="325" mass="37464">MKLITLDDFIDTYFKEIQRGSKFFFSKFTFNKEGRTKSAFNNTASISSNFWSIPKVVERWNLLISGDKNIGYIQFLTDDFLKDKTNLRLLSLGSGICNPEIELAKNNTIFKEVVCLDIADNLLQKAAKKAAKNGVTNIKFIAKNIDDFEFKENDFDVIFFKASLHHFDKIDSLLSGSIQKVLKPDGLLIINEFVGATRHQFSKTQITAINEALKSIPKKFRTRFKSKQHKNKYRGVGVLRMIMADPSECVDSESIMPSIHKNYTTLVERPYGNNLLMSTLRDISHHFYELDTEKEQVLDNLFALEDKYLKENQSDFVFGIYQNKK</sequence>
<evidence type="ECO:0000259" key="1">
    <source>
        <dbReference type="Pfam" id="PF13847"/>
    </source>
</evidence>
<dbReference type="AlphaFoldDB" id="A0AAJ1QZB5"/>
<dbReference type="InterPro" id="IPR025714">
    <property type="entry name" value="Methyltranfer_dom"/>
</dbReference>
<keyword evidence="2" id="KW-0489">Methyltransferase</keyword>
<feature type="domain" description="Methyltransferase" evidence="1">
    <location>
        <begin position="84"/>
        <end position="213"/>
    </location>
</feature>
<protein>
    <submittedName>
        <fullName evidence="2">Class I SAM-dependent methyltransferase</fullName>
    </submittedName>
</protein>
<dbReference type="PANTHER" id="PTHR43861">
    <property type="entry name" value="TRANS-ACONITATE 2-METHYLTRANSFERASE-RELATED"/>
    <property type="match status" value="1"/>
</dbReference>
<dbReference type="InterPro" id="IPR029063">
    <property type="entry name" value="SAM-dependent_MTases_sf"/>
</dbReference>
<dbReference type="CDD" id="cd02440">
    <property type="entry name" value="AdoMet_MTases"/>
    <property type="match status" value="1"/>
</dbReference>
<dbReference type="GO" id="GO:0032259">
    <property type="term" value="P:methylation"/>
    <property type="evidence" value="ECO:0007669"/>
    <property type="project" value="UniProtKB-KW"/>
</dbReference>
<name>A0AAJ1QZB5_9FLAO</name>
<accession>A0AAJ1QZB5</accession>
<dbReference type="SUPFAM" id="SSF53335">
    <property type="entry name" value="S-adenosyl-L-methionine-dependent methyltransferases"/>
    <property type="match status" value="1"/>
</dbReference>
<dbReference type="PANTHER" id="PTHR43861:SF1">
    <property type="entry name" value="TRANS-ACONITATE 2-METHYLTRANSFERASE"/>
    <property type="match status" value="1"/>
</dbReference>
<gene>
    <name evidence="2" type="ORF">QWY81_15700</name>
</gene>
<dbReference type="RefSeq" id="WP_261972273.1">
    <property type="nucleotide sequence ID" value="NZ_CP103460.1"/>
</dbReference>
<proteinExistence type="predicted"/>
<organism evidence="2 3">
    <name type="scientific">Polaribacter sejongensis</name>
    <dbReference type="NCBI Taxonomy" id="985043"/>
    <lineage>
        <taxon>Bacteria</taxon>
        <taxon>Pseudomonadati</taxon>
        <taxon>Bacteroidota</taxon>
        <taxon>Flavobacteriia</taxon>
        <taxon>Flavobacteriales</taxon>
        <taxon>Flavobacteriaceae</taxon>
    </lineage>
</organism>
<dbReference type="EMBL" id="JAUFQH010000016">
    <property type="protein sequence ID" value="MDN3620910.1"/>
    <property type="molecule type" value="Genomic_DNA"/>
</dbReference>
<reference evidence="2 3" key="1">
    <citation type="journal article" date="2014" name="Int. J. Syst. Evol. Microbiol.">
        <title>Complete genome sequence of Corynebacterium casei LMG S-19264T (=DSM 44701T), isolated from a smear-ripened cheese.</title>
        <authorList>
            <consortium name="US DOE Joint Genome Institute (JGI-PGF)"/>
            <person name="Walter F."/>
            <person name="Albersmeier A."/>
            <person name="Kalinowski J."/>
            <person name="Ruckert C."/>
        </authorList>
    </citation>
    <scope>NUCLEOTIDE SEQUENCE [LARGE SCALE GENOMIC DNA]</scope>
    <source>
        <strain evidence="2 3">CECT 8670</strain>
    </source>
</reference>
<dbReference type="Gene3D" id="3.40.50.150">
    <property type="entry name" value="Vaccinia Virus protein VP39"/>
    <property type="match status" value="1"/>
</dbReference>
<dbReference type="Pfam" id="PF13847">
    <property type="entry name" value="Methyltransf_31"/>
    <property type="match status" value="1"/>
</dbReference>